<evidence type="ECO:0000313" key="1">
    <source>
        <dbReference type="EMBL" id="TYL36402.1"/>
    </source>
</evidence>
<evidence type="ECO:0000313" key="2">
    <source>
        <dbReference type="Proteomes" id="UP000766904"/>
    </source>
</evidence>
<gene>
    <name evidence="1" type="ORF">CV102_22520</name>
</gene>
<name>A0A8J8PZS9_9EURY</name>
<dbReference type="EMBL" id="PHNJ01000018">
    <property type="protein sequence ID" value="TYL36402.1"/>
    <property type="molecule type" value="Genomic_DNA"/>
</dbReference>
<reference evidence="1" key="1">
    <citation type="submission" date="2017-11" db="EMBL/GenBank/DDBJ databases">
        <authorList>
            <person name="Kajale S.C."/>
            <person name="Sharma A."/>
        </authorList>
    </citation>
    <scope>NUCLEOTIDE SEQUENCE</scope>
    <source>
        <strain evidence="1">LS1_42</strain>
    </source>
</reference>
<keyword evidence="2" id="KW-1185">Reference proteome</keyword>
<protein>
    <submittedName>
        <fullName evidence="1">Uncharacterized protein</fullName>
    </submittedName>
</protein>
<organism evidence="1 2">
    <name type="scientific">Natronococcus pandeyae</name>
    <dbReference type="NCBI Taxonomy" id="2055836"/>
    <lineage>
        <taxon>Archaea</taxon>
        <taxon>Methanobacteriati</taxon>
        <taxon>Methanobacteriota</taxon>
        <taxon>Stenosarchaea group</taxon>
        <taxon>Halobacteria</taxon>
        <taxon>Halobacteriales</taxon>
        <taxon>Natrialbaceae</taxon>
        <taxon>Natronococcus</taxon>
    </lineage>
</organism>
<comment type="caution">
    <text evidence="1">The sequence shown here is derived from an EMBL/GenBank/DDBJ whole genome shotgun (WGS) entry which is preliminary data.</text>
</comment>
<accession>A0A8J8PZS9</accession>
<proteinExistence type="predicted"/>
<sequence>MQYRSRQNVGQGLYVRSKQQINFNDYHSDRYVQLAQYGRLRTIAVKDEYLAIGEIERGGMSPQSVPSTATASPTIACPEIVRSNRCTEHFLRTWTLSPQVR</sequence>
<dbReference type="Proteomes" id="UP000766904">
    <property type="component" value="Unassembled WGS sequence"/>
</dbReference>
<dbReference type="AlphaFoldDB" id="A0A8J8PZS9"/>